<proteinExistence type="predicted"/>
<keyword evidence="2" id="KW-1185">Reference proteome</keyword>
<organism evidence="1 2">
    <name type="scientific">Batillaria attramentaria</name>
    <dbReference type="NCBI Taxonomy" id="370345"/>
    <lineage>
        <taxon>Eukaryota</taxon>
        <taxon>Metazoa</taxon>
        <taxon>Spiralia</taxon>
        <taxon>Lophotrochozoa</taxon>
        <taxon>Mollusca</taxon>
        <taxon>Gastropoda</taxon>
        <taxon>Caenogastropoda</taxon>
        <taxon>Sorbeoconcha</taxon>
        <taxon>Cerithioidea</taxon>
        <taxon>Batillariidae</taxon>
        <taxon>Batillaria</taxon>
    </lineage>
</organism>
<evidence type="ECO:0000313" key="2">
    <source>
        <dbReference type="Proteomes" id="UP001519460"/>
    </source>
</evidence>
<gene>
    <name evidence="1" type="ORF">BaRGS_00029262</name>
</gene>
<comment type="caution">
    <text evidence="1">The sequence shown here is derived from an EMBL/GenBank/DDBJ whole genome shotgun (WGS) entry which is preliminary data.</text>
</comment>
<dbReference type="Proteomes" id="UP001519460">
    <property type="component" value="Unassembled WGS sequence"/>
</dbReference>
<evidence type="ECO:0000313" key="1">
    <source>
        <dbReference type="EMBL" id="KAK7479446.1"/>
    </source>
</evidence>
<protein>
    <submittedName>
        <fullName evidence="1">Uncharacterized protein</fullName>
    </submittedName>
</protein>
<dbReference type="AlphaFoldDB" id="A0ABD0JXT4"/>
<accession>A0ABD0JXT4</accession>
<reference evidence="1 2" key="1">
    <citation type="journal article" date="2023" name="Sci. Data">
        <title>Genome assembly of the Korean intertidal mud-creeper Batillaria attramentaria.</title>
        <authorList>
            <person name="Patra A.K."/>
            <person name="Ho P.T."/>
            <person name="Jun S."/>
            <person name="Lee S.J."/>
            <person name="Kim Y."/>
            <person name="Won Y.J."/>
        </authorList>
    </citation>
    <scope>NUCLEOTIDE SEQUENCE [LARGE SCALE GENOMIC DNA]</scope>
    <source>
        <strain evidence="1">Wonlab-2016</strain>
    </source>
</reference>
<name>A0ABD0JXT4_9CAEN</name>
<dbReference type="EMBL" id="JACVVK020000302">
    <property type="protein sequence ID" value="KAK7479446.1"/>
    <property type="molecule type" value="Genomic_DNA"/>
</dbReference>
<sequence length="87" mass="9837">MTLVFTYSRRTLGYGTRDLAAGTSPFIVAMAANVWEINLEPFLRRLRVGNTWQLPSGRDGRRCYNIAQPDSRTADLSIICSRTKLKT</sequence>